<keyword evidence="2" id="KW-1185">Reference proteome</keyword>
<name>A0AAV0QVA6_9ROSI</name>
<evidence type="ECO:0000313" key="1">
    <source>
        <dbReference type="EMBL" id="CAI0549011.1"/>
    </source>
</evidence>
<accession>A0AAV0QVA6</accession>
<dbReference type="InterPro" id="IPR044969">
    <property type="entry name" value="DFO"/>
</dbReference>
<gene>
    <name evidence="1" type="ORF">LITE_LOCUS44983</name>
</gene>
<comment type="caution">
    <text evidence="1">The sequence shown here is derived from an EMBL/GenBank/DDBJ whole genome shotgun (WGS) entry which is preliminary data.</text>
</comment>
<proteinExistence type="predicted"/>
<organism evidence="1 2">
    <name type="scientific">Linum tenue</name>
    <dbReference type="NCBI Taxonomy" id="586396"/>
    <lineage>
        <taxon>Eukaryota</taxon>
        <taxon>Viridiplantae</taxon>
        <taxon>Streptophyta</taxon>
        <taxon>Embryophyta</taxon>
        <taxon>Tracheophyta</taxon>
        <taxon>Spermatophyta</taxon>
        <taxon>Magnoliopsida</taxon>
        <taxon>eudicotyledons</taxon>
        <taxon>Gunneridae</taxon>
        <taxon>Pentapetalae</taxon>
        <taxon>rosids</taxon>
        <taxon>fabids</taxon>
        <taxon>Malpighiales</taxon>
        <taxon>Linaceae</taxon>
        <taxon>Linum</taxon>
    </lineage>
</organism>
<evidence type="ECO:0000313" key="2">
    <source>
        <dbReference type="Proteomes" id="UP001154282"/>
    </source>
</evidence>
<dbReference type="PANTHER" id="PTHR37176">
    <property type="entry name" value="F10K1.23"/>
    <property type="match status" value="1"/>
</dbReference>
<dbReference type="AlphaFoldDB" id="A0AAV0QVA6"/>
<dbReference type="Proteomes" id="UP001154282">
    <property type="component" value="Unassembled WGS sequence"/>
</dbReference>
<protein>
    <submittedName>
        <fullName evidence="1">Uncharacterized protein</fullName>
    </submittedName>
</protein>
<sequence>MELERIGISHRHSRALTAHSRAEAFPPQFFVRAFVLISDIEFGAQVSRVAVLLRDLKSSTYQWMRVSYEEWLNFAEHSLENGIHAIARPVNFVYLFYMEI</sequence>
<reference evidence="1" key="1">
    <citation type="submission" date="2022-08" db="EMBL/GenBank/DDBJ databases">
        <authorList>
            <person name="Gutierrez-Valencia J."/>
        </authorList>
    </citation>
    <scope>NUCLEOTIDE SEQUENCE</scope>
</reference>
<dbReference type="GO" id="GO:0042138">
    <property type="term" value="P:meiotic DNA double-strand break formation"/>
    <property type="evidence" value="ECO:0007669"/>
    <property type="project" value="InterPro"/>
</dbReference>
<dbReference type="EMBL" id="CAMGYJ010000010">
    <property type="protein sequence ID" value="CAI0549011.1"/>
    <property type="molecule type" value="Genomic_DNA"/>
</dbReference>
<dbReference type="PANTHER" id="PTHR37176:SF1">
    <property type="entry name" value="PROTEIN DOUBLE-STRAND BREAK FORMATION"/>
    <property type="match status" value="1"/>
</dbReference>